<evidence type="ECO:0000313" key="1">
    <source>
        <dbReference type="EMBL" id="PFX31237.1"/>
    </source>
</evidence>
<dbReference type="Proteomes" id="UP000225706">
    <property type="component" value="Unassembled WGS sequence"/>
</dbReference>
<dbReference type="InterPro" id="IPR043502">
    <property type="entry name" value="DNA/RNA_pol_sf"/>
</dbReference>
<proteinExistence type="predicted"/>
<comment type="caution">
    <text evidence="1">The sequence shown here is derived from an EMBL/GenBank/DDBJ whole genome shotgun (WGS) entry which is preliminary data.</text>
</comment>
<dbReference type="EMBL" id="LSMT01000038">
    <property type="protein sequence ID" value="PFX31237.1"/>
    <property type="molecule type" value="Genomic_DNA"/>
</dbReference>
<name>A0A2B4SRX5_STYPI</name>
<reference evidence="2" key="1">
    <citation type="journal article" date="2017" name="bioRxiv">
        <title>Comparative analysis of the genomes of Stylophora pistillata and Acropora digitifera provides evidence for extensive differences between species of corals.</title>
        <authorList>
            <person name="Voolstra C.R."/>
            <person name="Li Y."/>
            <person name="Liew Y.J."/>
            <person name="Baumgarten S."/>
            <person name="Zoccola D."/>
            <person name="Flot J.-F."/>
            <person name="Tambutte S."/>
            <person name="Allemand D."/>
            <person name="Aranda M."/>
        </authorList>
    </citation>
    <scope>NUCLEOTIDE SEQUENCE [LARGE SCALE GENOMIC DNA]</scope>
</reference>
<dbReference type="OrthoDB" id="5985998at2759"/>
<protein>
    <submittedName>
        <fullName evidence="1">Uncharacterized protein</fullName>
    </submittedName>
</protein>
<dbReference type="STRING" id="50429.A0A2B4SRX5"/>
<dbReference type="PANTHER" id="PTHR33050:SF7">
    <property type="entry name" value="RIBONUCLEASE H"/>
    <property type="match status" value="1"/>
</dbReference>
<evidence type="ECO:0000313" key="2">
    <source>
        <dbReference type="Proteomes" id="UP000225706"/>
    </source>
</evidence>
<organism evidence="1 2">
    <name type="scientific">Stylophora pistillata</name>
    <name type="common">Smooth cauliflower coral</name>
    <dbReference type="NCBI Taxonomy" id="50429"/>
    <lineage>
        <taxon>Eukaryota</taxon>
        <taxon>Metazoa</taxon>
        <taxon>Cnidaria</taxon>
        <taxon>Anthozoa</taxon>
        <taxon>Hexacorallia</taxon>
        <taxon>Scleractinia</taxon>
        <taxon>Astrocoeniina</taxon>
        <taxon>Pocilloporidae</taxon>
        <taxon>Stylophora</taxon>
    </lineage>
</organism>
<dbReference type="AlphaFoldDB" id="A0A2B4SRX5"/>
<dbReference type="Gene3D" id="3.30.70.270">
    <property type="match status" value="1"/>
</dbReference>
<gene>
    <name evidence="1" type="ORF">AWC38_SpisGene3930</name>
</gene>
<dbReference type="Gene3D" id="3.10.10.10">
    <property type="entry name" value="HIV Type 1 Reverse Transcriptase, subunit A, domain 1"/>
    <property type="match status" value="1"/>
</dbReference>
<dbReference type="InterPro" id="IPR043128">
    <property type="entry name" value="Rev_trsase/Diguanyl_cyclase"/>
</dbReference>
<sequence>MEQLQVEQIVNAAIIKNNETLLGSMKSILDSSLSDIKRANSDTADSLLREIKKLKFEEPRWFKKKANEDQYRFNSKLTNVLDEAKSSCSTQNLDKVKESLEKGSSLGGPGNGLQDDLVDSDYSSLFVTVKSLTTSEFDSCQSKVCSVRGNLAKCCQEWEKIGASDFILSVIRDGYKIPFIEFPPPKVCPNNGSALKEKEFVSEAISDVLGNRCVEVLDYPPAIINPLSVSIQSSGKKRLILDLRHVDLYIFKQKFKCEDLKVALKLLSKGFYLFKFDLQSGYHHEEIFPDHRKF</sequence>
<dbReference type="SUPFAM" id="SSF56672">
    <property type="entry name" value="DNA/RNA polymerases"/>
    <property type="match status" value="1"/>
</dbReference>
<dbReference type="InterPro" id="IPR052055">
    <property type="entry name" value="Hepadnavirus_pol/RT"/>
</dbReference>
<accession>A0A2B4SRX5</accession>
<dbReference type="PANTHER" id="PTHR33050">
    <property type="entry name" value="REVERSE TRANSCRIPTASE DOMAIN-CONTAINING PROTEIN"/>
    <property type="match status" value="1"/>
</dbReference>
<keyword evidence="2" id="KW-1185">Reference proteome</keyword>